<sequence length="67" mass="7126">MPRPAYLLSTALLAAVAIPLLETMPTTDLMKTASNPSQVTTPRLSVPASTISSSAQSKPAQAQRWIF</sequence>
<accession>A0A172WWK1</accession>
<name>A0A172WWK1_STUST</name>
<evidence type="ECO:0000256" key="1">
    <source>
        <dbReference type="SAM" id="MobiDB-lite"/>
    </source>
</evidence>
<proteinExistence type="predicted"/>
<evidence type="ECO:0000313" key="2">
    <source>
        <dbReference type="EMBL" id="ANF27677.1"/>
    </source>
</evidence>
<organism evidence="2 3">
    <name type="scientific">Stutzerimonas stutzeri</name>
    <name type="common">Pseudomonas stutzeri</name>
    <dbReference type="NCBI Taxonomy" id="316"/>
    <lineage>
        <taxon>Bacteria</taxon>
        <taxon>Pseudomonadati</taxon>
        <taxon>Pseudomonadota</taxon>
        <taxon>Gammaproteobacteria</taxon>
        <taxon>Pseudomonadales</taxon>
        <taxon>Pseudomonadaceae</taxon>
        <taxon>Stutzerimonas</taxon>
    </lineage>
</organism>
<dbReference type="EMBL" id="CP015641">
    <property type="protein sequence ID" value="ANF27677.1"/>
    <property type="molecule type" value="Genomic_DNA"/>
</dbReference>
<dbReference type="AlphaFoldDB" id="A0A172WWK1"/>
<feature type="region of interest" description="Disordered" evidence="1">
    <location>
        <begin position="29"/>
        <end position="67"/>
    </location>
</feature>
<feature type="compositionally biased region" description="Low complexity" evidence="1">
    <location>
        <begin position="52"/>
        <end position="67"/>
    </location>
</feature>
<gene>
    <name evidence="2" type="ORF">PS273GM_22345</name>
</gene>
<protein>
    <submittedName>
        <fullName evidence="2">Uncharacterized protein</fullName>
    </submittedName>
</protein>
<reference evidence="2 3" key="1">
    <citation type="submission" date="2016-05" db="EMBL/GenBank/DDBJ databases">
        <title>Genome sequence of Pseudomonas stutzeri 273 and identification of the exopolysaccharide biosynthesis locus.</title>
        <authorList>
            <person name="Wu S."/>
            <person name="Sun C."/>
        </authorList>
    </citation>
    <scope>NUCLEOTIDE SEQUENCE [LARGE SCALE GENOMIC DNA]</scope>
    <source>
        <strain evidence="2 3">273</strain>
    </source>
</reference>
<dbReference type="Proteomes" id="UP000077787">
    <property type="component" value="Chromosome"/>
</dbReference>
<evidence type="ECO:0000313" key="3">
    <source>
        <dbReference type="Proteomes" id="UP000077787"/>
    </source>
</evidence>
<feature type="compositionally biased region" description="Polar residues" evidence="1">
    <location>
        <begin position="32"/>
        <end position="51"/>
    </location>
</feature>